<proteinExistence type="predicted"/>
<keyword evidence="1" id="KW-0732">Signal</keyword>
<gene>
    <name evidence="2" type="ORF">CWR48_09940</name>
</gene>
<dbReference type="InterPro" id="IPR011330">
    <property type="entry name" value="Glyco_hydro/deAcase_b/a-brl"/>
</dbReference>
<sequence length="262" mass="29324">MKKILICSILFLFSFIQPAFAESSPHLKKELAIVIDDLGNNMKGTKEILHLPIKLTVAIMPFMPSTKEDAELAYHNGHEVIVHLPMEPKKGKKSWLGPGAITSDLSDQEIRERVESAIKDVPHAVGMNNHMGSKITEDERIMKIILEVCKENALFYLDSKTTGKSVVKKVATEMNVPVLENNLFFDAVYTTQHIKKQADLLSKQLIDHEKTIAIGHVGVPGPMTFSVLKEYIPIYQNQAEFVSLSDLIPEFNMIDGILTSKD</sequence>
<dbReference type="SUPFAM" id="SSF88713">
    <property type="entry name" value="Glycoside hydrolase/deacetylase"/>
    <property type="match status" value="1"/>
</dbReference>
<evidence type="ECO:0008006" key="4">
    <source>
        <dbReference type="Google" id="ProtNLM"/>
    </source>
</evidence>
<dbReference type="EMBL" id="PIOC01000016">
    <property type="protein sequence ID" value="RDW18637.1"/>
    <property type="molecule type" value="Genomic_DNA"/>
</dbReference>
<dbReference type="RefSeq" id="WP_115773097.1">
    <property type="nucleotide sequence ID" value="NZ_PIOC01000016.1"/>
</dbReference>
<dbReference type="CDD" id="cd10936">
    <property type="entry name" value="CE4_DAC2"/>
    <property type="match status" value="1"/>
</dbReference>
<dbReference type="GO" id="GO:0005975">
    <property type="term" value="P:carbohydrate metabolic process"/>
    <property type="evidence" value="ECO:0007669"/>
    <property type="project" value="InterPro"/>
</dbReference>
<dbReference type="Gene3D" id="3.20.20.370">
    <property type="entry name" value="Glycoside hydrolase/deacetylase"/>
    <property type="match status" value="1"/>
</dbReference>
<feature type="signal peptide" evidence="1">
    <location>
        <begin position="1"/>
        <end position="21"/>
    </location>
</feature>
<name>A0A3D8PST8_9BACI</name>
<dbReference type="PANTHER" id="PTHR30105:SF2">
    <property type="entry name" value="DIVERGENT POLYSACCHARIDE DEACETYLASE SUPERFAMILY"/>
    <property type="match status" value="1"/>
</dbReference>
<protein>
    <recommendedName>
        <fullName evidence="4">Divergent polysaccharide deacetylase family protein</fullName>
    </recommendedName>
</protein>
<evidence type="ECO:0000313" key="2">
    <source>
        <dbReference type="EMBL" id="RDW18637.1"/>
    </source>
</evidence>
<dbReference type="AlphaFoldDB" id="A0A3D8PST8"/>
<dbReference type="Proteomes" id="UP000257143">
    <property type="component" value="Unassembled WGS sequence"/>
</dbReference>
<dbReference type="InterPro" id="IPR006837">
    <property type="entry name" value="Divergent_DAC"/>
</dbReference>
<dbReference type="OrthoDB" id="9784811at2"/>
<dbReference type="PANTHER" id="PTHR30105">
    <property type="entry name" value="UNCHARACTERIZED YIBQ-RELATED"/>
    <property type="match status" value="1"/>
</dbReference>
<reference evidence="3" key="1">
    <citation type="submission" date="2017-11" db="EMBL/GenBank/DDBJ databases">
        <authorList>
            <person name="Zhu W."/>
        </authorList>
    </citation>
    <scope>NUCLEOTIDE SEQUENCE [LARGE SCALE GENOMIC DNA]</scope>
    <source>
        <strain evidence="3">CAU 1183</strain>
    </source>
</reference>
<keyword evidence="3" id="KW-1185">Reference proteome</keyword>
<comment type="caution">
    <text evidence="2">The sequence shown here is derived from an EMBL/GenBank/DDBJ whole genome shotgun (WGS) entry which is preliminary data.</text>
</comment>
<accession>A0A3D8PST8</accession>
<evidence type="ECO:0000256" key="1">
    <source>
        <dbReference type="SAM" id="SignalP"/>
    </source>
</evidence>
<evidence type="ECO:0000313" key="3">
    <source>
        <dbReference type="Proteomes" id="UP000257143"/>
    </source>
</evidence>
<organism evidence="2 3">
    <name type="scientific">Oceanobacillus arenosus</name>
    <dbReference type="NCBI Taxonomy" id="1229153"/>
    <lineage>
        <taxon>Bacteria</taxon>
        <taxon>Bacillati</taxon>
        <taxon>Bacillota</taxon>
        <taxon>Bacilli</taxon>
        <taxon>Bacillales</taxon>
        <taxon>Bacillaceae</taxon>
        <taxon>Oceanobacillus</taxon>
    </lineage>
</organism>
<dbReference type="Pfam" id="PF04748">
    <property type="entry name" value="Polysacc_deac_2"/>
    <property type="match status" value="1"/>
</dbReference>
<feature type="chain" id="PRO_5017604329" description="Divergent polysaccharide deacetylase family protein" evidence="1">
    <location>
        <begin position="22"/>
        <end position="262"/>
    </location>
</feature>